<evidence type="ECO:0000313" key="4">
    <source>
        <dbReference type="Proteomes" id="UP000332933"/>
    </source>
</evidence>
<dbReference type="AlphaFoldDB" id="A0A485KVB3"/>
<feature type="region of interest" description="Disordered" evidence="1">
    <location>
        <begin position="74"/>
        <end position="100"/>
    </location>
</feature>
<name>A0A485KVB3_9STRA</name>
<evidence type="ECO:0000313" key="2">
    <source>
        <dbReference type="EMBL" id="KAF0696936.1"/>
    </source>
</evidence>
<gene>
    <name evidence="3" type="primary">Aste57867_12355</name>
    <name evidence="2" type="ORF">As57867_012309</name>
    <name evidence="3" type="ORF">ASTE57867_12355</name>
</gene>
<dbReference type="EMBL" id="VJMH01005354">
    <property type="protein sequence ID" value="KAF0696936.1"/>
    <property type="molecule type" value="Genomic_DNA"/>
</dbReference>
<dbReference type="EMBL" id="CAADRA010005375">
    <property type="protein sequence ID" value="VFT89207.1"/>
    <property type="molecule type" value="Genomic_DNA"/>
</dbReference>
<keyword evidence="4" id="KW-1185">Reference proteome</keyword>
<protein>
    <submittedName>
        <fullName evidence="3">Aste57867_12355 protein</fullName>
    </submittedName>
</protein>
<reference evidence="3 4" key="1">
    <citation type="submission" date="2019-03" db="EMBL/GenBank/DDBJ databases">
        <authorList>
            <person name="Gaulin E."/>
            <person name="Dumas B."/>
        </authorList>
    </citation>
    <scope>NUCLEOTIDE SEQUENCE [LARGE SCALE GENOMIC DNA]</scope>
    <source>
        <strain evidence="3">CBS 568.67</strain>
    </source>
</reference>
<proteinExistence type="predicted"/>
<dbReference type="Proteomes" id="UP000332933">
    <property type="component" value="Unassembled WGS sequence"/>
</dbReference>
<feature type="compositionally biased region" description="Basic and acidic residues" evidence="1">
    <location>
        <begin position="202"/>
        <end position="219"/>
    </location>
</feature>
<reference evidence="2" key="2">
    <citation type="submission" date="2019-06" db="EMBL/GenBank/DDBJ databases">
        <title>Genomics analysis of Aphanomyces spp. identifies a new class of oomycete effector associated with host adaptation.</title>
        <authorList>
            <person name="Gaulin E."/>
        </authorList>
    </citation>
    <scope>NUCLEOTIDE SEQUENCE</scope>
    <source>
        <strain evidence="2">CBS 578.67</strain>
    </source>
</reference>
<accession>A0A485KVB3</accession>
<sequence>MELEVGPIRSGRENRTPIASIGQEPPSRGKGAKLDDDFRCEVDERGHKDVLDVEDIVREYCRIAVDGKIDLVESQERHNEPDNVDDAREVEREARKPVEQQETRGRVIAIDDPWGHHRMRCDQRHVDGHKRMIDHLGGKRNRFVALATKLHDVVGRKCVFVRDPFQKPCKGAAVSWVNASVGLVAADTACSPDAVENGSTMDSREAHVDDDDSRQRERMSNASLGGFHVAEYDDLRRQVQRTCNVFQEGKSIDK</sequence>
<feature type="region of interest" description="Disordered" evidence="1">
    <location>
        <begin position="1"/>
        <end position="35"/>
    </location>
</feature>
<feature type="region of interest" description="Disordered" evidence="1">
    <location>
        <begin position="194"/>
        <end position="222"/>
    </location>
</feature>
<evidence type="ECO:0000313" key="3">
    <source>
        <dbReference type="EMBL" id="VFT89207.1"/>
    </source>
</evidence>
<evidence type="ECO:0000256" key="1">
    <source>
        <dbReference type="SAM" id="MobiDB-lite"/>
    </source>
</evidence>
<organism evidence="3 4">
    <name type="scientific">Aphanomyces stellatus</name>
    <dbReference type="NCBI Taxonomy" id="120398"/>
    <lineage>
        <taxon>Eukaryota</taxon>
        <taxon>Sar</taxon>
        <taxon>Stramenopiles</taxon>
        <taxon>Oomycota</taxon>
        <taxon>Saprolegniomycetes</taxon>
        <taxon>Saprolegniales</taxon>
        <taxon>Verrucalvaceae</taxon>
        <taxon>Aphanomyces</taxon>
    </lineage>
</organism>